<accession>A0A368V1D7</accession>
<dbReference type="Pfam" id="PF03466">
    <property type="entry name" value="LysR_substrate"/>
    <property type="match status" value="1"/>
</dbReference>
<evidence type="ECO:0000256" key="4">
    <source>
        <dbReference type="ARBA" id="ARBA00023163"/>
    </source>
</evidence>
<comment type="caution">
    <text evidence="7">The sequence shown here is derived from an EMBL/GenBank/DDBJ whole genome shotgun (WGS) entry which is preliminary data.</text>
</comment>
<dbReference type="InterPro" id="IPR005119">
    <property type="entry name" value="LysR_subst-bd"/>
</dbReference>
<dbReference type="EMBL" id="QNSA01000005">
    <property type="protein sequence ID" value="RBP74120.1"/>
    <property type="molecule type" value="Genomic_DNA"/>
</dbReference>
<dbReference type="Gene3D" id="1.10.10.10">
    <property type="entry name" value="Winged helix-like DNA-binding domain superfamily/Winged helix DNA-binding domain"/>
    <property type="match status" value="1"/>
</dbReference>
<dbReference type="RefSeq" id="WP_181800062.1">
    <property type="nucleotide sequence ID" value="NZ_QNSA01000005.1"/>
</dbReference>
<dbReference type="FunFam" id="1.10.10.10:FF:000001">
    <property type="entry name" value="LysR family transcriptional regulator"/>
    <property type="match status" value="1"/>
</dbReference>
<dbReference type="InterPro" id="IPR000847">
    <property type="entry name" value="LysR_HTH_N"/>
</dbReference>
<dbReference type="InterPro" id="IPR036388">
    <property type="entry name" value="WH-like_DNA-bd_sf"/>
</dbReference>
<dbReference type="PROSITE" id="PS50931">
    <property type="entry name" value="HTH_LYSR"/>
    <property type="match status" value="1"/>
</dbReference>
<protein>
    <submittedName>
        <fullName evidence="7">LysR family nitrogen assimilation transcriptional regulator</fullName>
    </submittedName>
</protein>
<sequence length="333" mass="37035">MALQIKIDFRQLNTFLTIANTGSFSRASEKLFIAQPALSRQIRLMEEALNVQVFFRHGRGVVLTPAGELLYQKAQAILQDLERTQASVSAIAGEVTGQVVLGILPTAAYSFSGGIIEEFRQSYPQVSLAVKSAMSGTLQQLVAQHRVDLAITYSYSKQKHLHYTPLMEERFYLIANPASPLSGRDSVSLSEVLDLPLIMPEEKHGLRELMEREAMKLQQKLSLAMEVNAWPLMTDLVRRGLGYTVLSYASVHEMLERDEVIAIPITNPTLFRSLSIVTPRDLPPTLATLKLAETVMKQVTLQVKQGIWKGRALFDENSLDGLNAPSHFGVAEE</sequence>
<gene>
    <name evidence="7" type="ORF">DET51_105245</name>
    <name evidence="6" type="ORF">DET64_105246</name>
</gene>
<dbReference type="GO" id="GO:0003677">
    <property type="term" value="F:DNA binding"/>
    <property type="evidence" value="ECO:0007669"/>
    <property type="project" value="UniProtKB-KW"/>
</dbReference>
<evidence type="ECO:0000313" key="7">
    <source>
        <dbReference type="EMBL" id="RCW34869.1"/>
    </source>
</evidence>
<comment type="similarity">
    <text evidence="1">Belongs to the LysR transcriptional regulatory family.</text>
</comment>
<name>A0A368V1D7_MARNT</name>
<evidence type="ECO:0000256" key="1">
    <source>
        <dbReference type="ARBA" id="ARBA00009437"/>
    </source>
</evidence>
<keyword evidence="9" id="KW-1185">Reference proteome</keyword>
<dbReference type="GO" id="GO:0003700">
    <property type="term" value="F:DNA-binding transcription factor activity"/>
    <property type="evidence" value="ECO:0007669"/>
    <property type="project" value="InterPro"/>
</dbReference>
<evidence type="ECO:0000256" key="2">
    <source>
        <dbReference type="ARBA" id="ARBA00023015"/>
    </source>
</evidence>
<dbReference type="PANTHER" id="PTHR30419">
    <property type="entry name" value="HTH-TYPE TRANSCRIPTIONAL REGULATOR YBHD"/>
    <property type="match status" value="1"/>
</dbReference>
<dbReference type="InterPro" id="IPR036390">
    <property type="entry name" value="WH_DNA-bd_sf"/>
</dbReference>
<keyword evidence="2" id="KW-0805">Transcription regulation</keyword>
<proteinExistence type="inferred from homology"/>
<dbReference type="SUPFAM" id="SSF53850">
    <property type="entry name" value="Periplasmic binding protein-like II"/>
    <property type="match status" value="1"/>
</dbReference>
<reference evidence="7 8" key="1">
    <citation type="submission" date="2018-07" db="EMBL/GenBank/DDBJ databases">
        <title>Freshwater and sediment microbial communities from various areas in North America, analyzing microbe dynamics in response to fracking.</title>
        <authorList>
            <person name="Lamendella R."/>
        </authorList>
    </citation>
    <scope>NUCLEOTIDE SEQUENCE [LARGE SCALE GENOMIC DNA]</scope>
    <source>
        <strain evidence="7 8">114E</strain>
        <strain evidence="6 9">114E_o</strain>
    </source>
</reference>
<evidence type="ECO:0000313" key="8">
    <source>
        <dbReference type="Proteomes" id="UP000252795"/>
    </source>
</evidence>
<dbReference type="SUPFAM" id="SSF46785">
    <property type="entry name" value="Winged helix' DNA-binding domain"/>
    <property type="match status" value="1"/>
</dbReference>
<evidence type="ECO:0000313" key="6">
    <source>
        <dbReference type="EMBL" id="RBP74120.1"/>
    </source>
</evidence>
<keyword evidence="4" id="KW-0804">Transcription</keyword>
<dbReference type="PANTHER" id="PTHR30419:SF8">
    <property type="entry name" value="NITROGEN ASSIMILATION TRANSCRIPTIONAL ACTIVATOR-RELATED"/>
    <property type="match status" value="1"/>
</dbReference>
<organism evidence="7 8">
    <name type="scientific">Marinobacter nauticus</name>
    <name type="common">Marinobacter hydrocarbonoclasticus</name>
    <name type="synonym">Marinobacter aquaeolei</name>
    <dbReference type="NCBI Taxonomy" id="2743"/>
    <lineage>
        <taxon>Bacteria</taxon>
        <taxon>Pseudomonadati</taxon>
        <taxon>Pseudomonadota</taxon>
        <taxon>Gammaproteobacteria</taxon>
        <taxon>Pseudomonadales</taxon>
        <taxon>Marinobacteraceae</taxon>
        <taxon>Marinobacter</taxon>
    </lineage>
</organism>
<dbReference type="AlphaFoldDB" id="A0A368V1D7"/>
<dbReference type="InterPro" id="IPR050950">
    <property type="entry name" value="HTH-type_LysR_regulators"/>
</dbReference>
<dbReference type="Gene3D" id="3.40.190.290">
    <property type="match status" value="1"/>
</dbReference>
<evidence type="ECO:0000256" key="3">
    <source>
        <dbReference type="ARBA" id="ARBA00023125"/>
    </source>
</evidence>
<evidence type="ECO:0000313" key="9">
    <source>
        <dbReference type="Proteomes" id="UP000253065"/>
    </source>
</evidence>
<dbReference type="PRINTS" id="PR00039">
    <property type="entry name" value="HTHLYSR"/>
</dbReference>
<dbReference type="Pfam" id="PF00126">
    <property type="entry name" value="HTH_1"/>
    <property type="match status" value="1"/>
</dbReference>
<evidence type="ECO:0000259" key="5">
    <source>
        <dbReference type="PROSITE" id="PS50931"/>
    </source>
</evidence>
<dbReference type="Proteomes" id="UP000252795">
    <property type="component" value="Unassembled WGS sequence"/>
</dbReference>
<keyword evidence="3" id="KW-0238">DNA-binding</keyword>
<feature type="domain" description="HTH lysR-type" evidence="5">
    <location>
        <begin position="7"/>
        <end position="64"/>
    </location>
</feature>
<dbReference type="EMBL" id="QPJB01000005">
    <property type="protein sequence ID" value="RCW34869.1"/>
    <property type="molecule type" value="Genomic_DNA"/>
</dbReference>
<dbReference type="GO" id="GO:0005829">
    <property type="term" value="C:cytosol"/>
    <property type="evidence" value="ECO:0007669"/>
    <property type="project" value="TreeGrafter"/>
</dbReference>
<dbReference type="Proteomes" id="UP000253065">
    <property type="component" value="Unassembled WGS sequence"/>
</dbReference>